<feature type="binding site" evidence="10">
    <location>
        <begin position="203"/>
        <end position="205"/>
    </location>
    <ligand>
        <name>a peptide</name>
        <dbReference type="ChEBI" id="CHEBI:60466"/>
    </ligand>
</feature>
<proteinExistence type="inferred from homology"/>
<dbReference type="SUPFAM" id="SSF55486">
    <property type="entry name" value="Metalloproteases ('zincins'), catalytic domain"/>
    <property type="match status" value="1"/>
</dbReference>
<dbReference type="Pfam" id="PF09127">
    <property type="entry name" value="Leuk-A4-hydro_C"/>
    <property type="match status" value="1"/>
</dbReference>
<dbReference type="InterPro" id="IPR042097">
    <property type="entry name" value="Aminopeptidase_N-like_N_sf"/>
</dbReference>
<dbReference type="Gene3D" id="3.30.2010.30">
    <property type="match status" value="1"/>
</dbReference>
<keyword evidence="5 11" id="KW-0479">Metal-binding</keyword>
<comment type="similarity">
    <text evidence="2">Belongs to the peptidase M1 family.</text>
</comment>
<dbReference type="InterPro" id="IPR014782">
    <property type="entry name" value="Peptidase_M1_dom"/>
</dbReference>
<comment type="subcellular location">
    <subcellularLocation>
        <location evidence="1">Cytoplasm</location>
    </subcellularLocation>
</comment>
<keyword evidence="4" id="KW-0645">Protease</keyword>
<comment type="cofactor">
    <cofactor evidence="11">
        <name>Zn(2+)</name>
        <dbReference type="ChEBI" id="CHEBI:29105"/>
    </cofactor>
    <text evidence="11">Binds 1 zinc ion per subunit.</text>
</comment>
<sequence length="692" mass="77727">MSRILVYKISERNASSFSPTTMFRLPSLARSSFSRIYPATTTTTTTTTTRIRMSSTWVPPGLDAIPAPPAPVRKDMHSLSNIAQIHPKHIHLDWEIDWTRKVIFGSVTHKIGIDEDGLQELVLDSSYLDLGKITVDGLKVEARVAERQGSLGSALRIPLSAPAKKGDAVEVKIEYSTTQQSTALGWLTKEQTLSKKGPFLYSQCQAIHARSLLPCIDSPSHRTSYTATVKSAYPVLMSALNDNEFHKESASKHDPNTYHFKQPQRIPSYLIAIISAVLEFRSLGSRVGVWAEPSVADQAQWEFEADAERFLKAAEETVSPYSWERYDSIVLPPAFPYGGMENPNAVTLTPAVIVGNRMQVDVLLHELMHSWSGNLTTNADWRSFFLNESFCVYLERLVLQVVHGKEEGPAYRGFSYIMGAKALRDSRLGFKDTPRFQRLVPVYEHGEDPDDAFSSVPYEGGSNLLLYIENLVGGLDNFLPYVRAYFHTFYDRSVTVEEWKSHLLAYFASSPELTQKITDNVDFDAWLHGEGVDLPVDMTPYYDDTLARAAWALAARWVAFEGQGGKKEEFGKHDIEAFNASQIVVFLEKLHSGPDVPPAVVKKLDEAYDFSNSNDGEILLRFYEVALEVEAGTFAPKAAKWVQTVGRMKYVRPVYRALRRVDEELAVKTFNEAKEFYHPICRALLVKDLGLA</sequence>
<evidence type="ECO:0000256" key="1">
    <source>
        <dbReference type="ARBA" id="ARBA00004496"/>
    </source>
</evidence>
<evidence type="ECO:0000256" key="8">
    <source>
        <dbReference type="ARBA" id="ARBA00023049"/>
    </source>
</evidence>
<dbReference type="GO" id="GO:0008237">
    <property type="term" value="F:metallopeptidase activity"/>
    <property type="evidence" value="ECO:0007669"/>
    <property type="project" value="UniProtKB-KW"/>
</dbReference>
<dbReference type="PANTHER" id="PTHR45726:SF3">
    <property type="entry name" value="LEUKOTRIENE A-4 HYDROLASE"/>
    <property type="match status" value="1"/>
</dbReference>
<dbReference type="InterPro" id="IPR049980">
    <property type="entry name" value="LTA4H_cat"/>
</dbReference>
<dbReference type="Pfam" id="PF17900">
    <property type="entry name" value="Peptidase_M1_N"/>
    <property type="match status" value="1"/>
</dbReference>
<comment type="caution">
    <text evidence="13">The sequence shown here is derived from an EMBL/GenBank/DDBJ whole genome shotgun (WGS) entry which is preliminary data.</text>
</comment>
<dbReference type="GO" id="GO:0004301">
    <property type="term" value="F:epoxide hydrolase activity"/>
    <property type="evidence" value="ECO:0007669"/>
    <property type="project" value="TreeGrafter"/>
</dbReference>
<feature type="domain" description="Peptidase M1 leukotriene A4 hydrolase/aminopeptidase C-terminal" evidence="12">
    <location>
        <begin position="545"/>
        <end position="689"/>
    </location>
</feature>
<dbReference type="Gene3D" id="1.10.390.10">
    <property type="entry name" value="Neutral Protease Domain 2"/>
    <property type="match status" value="1"/>
</dbReference>
<gene>
    <name evidence="13" type="ORF">A4X03_0g7256</name>
</gene>
<evidence type="ECO:0000256" key="11">
    <source>
        <dbReference type="PIRSR" id="PIRSR634015-3"/>
    </source>
</evidence>
<feature type="binding site" evidence="11">
    <location>
        <position position="388"/>
    </location>
    <ligand>
        <name>Zn(2+)</name>
        <dbReference type="ChEBI" id="CHEBI:29105"/>
        <note>catalytic</note>
    </ligand>
</feature>
<dbReference type="FunFam" id="3.30.2010.30:FF:000001">
    <property type="entry name" value="Leukotriene A(4) hydrolase"/>
    <property type="match status" value="1"/>
</dbReference>
<evidence type="ECO:0000256" key="3">
    <source>
        <dbReference type="ARBA" id="ARBA00022490"/>
    </source>
</evidence>
<dbReference type="InterPro" id="IPR001930">
    <property type="entry name" value="Peptidase_M1"/>
</dbReference>
<dbReference type="SMART" id="SM01263">
    <property type="entry name" value="Leuk-A4-hydro_C"/>
    <property type="match status" value="1"/>
</dbReference>
<organism evidence="13 14">
    <name type="scientific">Tilletia caries</name>
    <name type="common">wheat bunt fungus</name>
    <dbReference type="NCBI Taxonomy" id="13290"/>
    <lineage>
        <taxon>Eukaryota</taxon>
        <taxon>Fungi</taxon>
        <taxon>Dikarya</taxon>
        <taxon>Basidiomycota</taxon>
        <taxon>Ustilaginomycotina</taxon>
        <taxon>Exobasidiomycetes</taxon>
        <taxon>Tilletiales</taxon>
        <taxon>Tilletiaceae</taxon>
        <taxon>Tilletia</taxon>
    </lineage>
</organism>
<evidence type="ECO:0000256" key="9">
    <source>
        <dbReference type="PIRSR" id="PIRSR634015-1"/>
    </source>
</evidence>
<dbReference type="Gene3D" id="2.60.40.1730">
    <property type="entry name" value="tricorn interacting facor f3 domain"/>
    <property type="match status" value="1"/>
</dbReference>
<keyword evidence="3" id="KW-0963">Cytoplasm</keyword>
<feature type="binding site" evidence="10">
    <location>
        <begin position="647"/>
        <end position="649"/>
    </location>
    <ligand>
        <name>a peptide</name>
        <dbReference type="ChEBI" id="CHEBI:60466"/>
    </ligand>
</feature>
<dbReference type="InterPro" id="IPR016024">
    <property type="entry name" value="ARM-type_fold"/>
</dbReference>
<feature type="binding site" evidence="11">
    <location>
        <position position="369"/>
    </location>
    <ligand>
        <name>Zn(2+)</name>
        <dbReference type="ChEBI" id="CHEBI:29105"/>
        <note>catalytic</note>
    </ligand>
</feature>
<evidence type="ECO:0000256" key="5">
    <source>
        <dbReference type="ARBA" id="ARBA00022723"/>
    </source>
</evidence>
<dbReference type="GO" id="GO:0008270">
    <property type="term" value="F:zinc ion binding"/>
    <property type="evidence" value="ECO:0007669"/>
    <property type="project" value="InterPro"/>
</dbReference>
<accession>A0A8T8SR57</accession>
<dbReference type="SUPFAM" id="SSF63737">
    <property type="entry name" value="Leukotriene A4 hydrolase N-terminal domain"/>
    <property type="match status" value="1"/>
</dbReference>
<evidence type="ECO:0000256" key="4">
    <source>
        <dbReference type="ARBA" id="ARBA00022670"/>
    </source>
</evidence>
<dbReference type="InterPro" id="IPR015211">
    <property type="entry name" value="Peptidase_M1_C"/>
</dbReference>
<dbReference type="FunFam" id="2.60.40.1730:FF:000004">
    <property type="entry name" value="Leukotriene A(4) hydrolase"/>
    <property type="match status" value="1"/>
</dbReference>
<dbReference type="InterPro" id="IPR034015">
    <property type="entry name" value="M1_LTA4H"/>
</dbReference>
<name>A0A8T8SR57_9BASI</name>
<evidence type="ECO:0000256" key="2">
    <source>
        <dbReference type="ARBA" id="ARBA00010136"/>
    </source>
</evidence>
<evidence type="ECO:0000256" key="7">
    <source>
        <dbReference type="ARBA" id="ARBA00022833"/>
    </source>
</evidence>
<evidence type="ECO:0000259" key="12">
    <source>
        <dbReference type="SMART" id="SM01263"/>
    </source>
</evidence>
<dbReference type="InterPro" id="IPR038502">
    <property type="entry name" value="M1_LTA-4_hydro/amino_C_sf"/>
</dbReference>
<evidence type="ECO:0000256" key="10">
    <source>
        <dbReference type="PIRSR" id="PIRSR634015-2"/>
    </source>
</evidence>
<dbReference type="FunFam" id="1.25.40.320:FF:000001">
    <property type="entry name" value="Leukotriene A(4) hydrolase"/>
    <property type="match status" value="1"/>
</dbReference>
<dbReference type="Pfam" id="PF01433">
    <property type="entry name" value="Peptidase_M1"/>
    <property type="match status" value="1"/>
</dbReference>
<feature type="binding site" evidence="10">
    <location>
        <begin position="336"/>
        <end position="341"/>
    </location>
    <ligand>
        <name>a peptide</name>
        <dbReference type="ChEBI" id="CHEBI:60466"/>
    </ligand>
</feature>
<evidence type="ECO:0000256" key="6">
    <source>
        <dbReference type="ARBA" id="ARBA00022801"/>
    </source>
</evidence>
<dbReference type="PRINTS" id="PR00756">
    <property type="entry name" value="ALADIPTASE"/>
</dbReference>
<keyword evidence="6" id="KW-0378">Hydrolase</keyword>
<dbReference type="GO" id="GO:0005829">
    <property type="term" value="C:cytosol"/>
    <property type="evidence" value="ECO:0007669"/>
    <property type="project" value="TreeGrafter"/>
</dbReference>
<dbReference type="GO" id="GO:0006508">
    <property type="term" value="P:proteolysis"/>
    <property type="evidence" value="ECO:0007669"/>
    <property type="project" value="UniProtKB-KW"/>
</dbReference>
<dbReference type="PANTHER" id="PTHR45726">
    <property type="entry name" value="LEUKOTRIENE A-4 HYDROLASE"/>
    <property type="match status" value="1"/>
</dbReference>
<keyword evidence="8" id="KW-0482">Metalloprotease</keyword>
<dbReference type="InterPro" id="IPR045357">
    <property type="entry name" value="Aminopeptidase_N-like_N"/>
</dbReference>
<feature type="binding site" evidence="11">
    <location>
        <position position="365"/>
    </location>
    <ligand>
        <name>Zn(2+)</name>
        <dbReference type="ChEBI" id="CHEBI:29105"/>
        <note>catalytic</note>
    </ligand>
</feature>
<dbReference type="CDD" id="cd09599">
    <property type="entry name" value="M1_LTA4H"/>
    <property type="match status" value="1"/>
</dbReference>
<dbReference type="Gene3D" id="1.25.40.320">
    <property type="entry name" value="Peptidase M1, leukotriene A4 hydrolase/aminopeptidase C-terminal domain"/>
    <property type="match status" value="1"/>
</dbReference>
<reference evidence="13" key="2">
    <citation type="journal article" date="2019" name="IMA Fungus">
        <title>Genome sequencing and comparison of five Tilletia species to identify candidate genes for the detection of regulated species infecting wheat.</title>
        <authorList>
            <person name="Nguyen H.D.T."/>
            <person name="Sultana T."/>
            <person name="Kesanakurti P."/>
            <person name="Hambleton S."/>
        </authorList>
    </citation>
    <scope>NUCLEOTIDE SEQUENCE</scope>
    <source>
        <strain evidence="13">DAOMC 238032</strain>
    </source>
</reference>
<feature type="active site" description="Proton donor" evidence="9">
    <location>
        <position position="458"/>
    </location>
</feature>
<evidence type="ECO:0000313" key="13">
    <source>
        <dbReference type="EMBL" id="KAE8246467.1"/>
    </source>
</evidence>
<feature type="active site" description="Proton acceptor" evidence="9">
    <location>
        <position position="366"/>
    </location>
</feature>
<dbReference type="Proteomes" id="UP000077671">
    <property type="component" value="Unassembled WGS sequence"/>
</dbReference>
<keyword evidence="7 11" id="KW-0862">Zinc</keyword>
<dbReference type="InterPro" id="IPR027268">
    <property type="entry name" value="Peptidase_M4/M1_CTD_sf"/>
</dbReference>
<evidence type="ECO:0000313" key="14">
    <source>
        <dbReference type="Proteomes" id="UP000077671"/>
    </source>
</evidence>
<dbReference type="SUPFAM" id="SSF48371">
    <property type="entry name" value="ARM repeat"/>
    <property type="match status" value="1"/>
</dbReference>
<dbReference type="AlphaFoldDB" id="A0A8T8SR57"/>
<dbReference type="GO" id="GO:0004177">
    <property type="term" value="F:aminopeptidase activity"/>
    <property type="evidence" value="ECO:0007669"/>
    <property type="project" value="TreeGrafter"/>
</dbReference>
<reference evidence="13" key="1">
    <citation type="submission" date="2016-04" db="EMBL/GenBank/DDBJ databases">
        <authorList>
            <person name="Nguyen H.D."/>
            <person name="Kesanakurti P."/>
            <person name="Cullis J."/>
            <person name="Levesque C.A."/>
            <person name="Hambleton S."/>
        </authorList>
    </citation>
    <scope>NUCLEOTIDE SEQUENCE</scope>
    <source>
        <strain evidence="13">DAOMC 238032</strain>
    </source>
</reference>
<dbReference type="EMBL" id="LWDD02001649">
    <property type="protein sequence ID" value="KAE8246467.1"/>
    <property type="molecule type" value="Genomic_DNA"/>
</dbReference>
<protein>
    <recommendedName>
        <fullName evidence="12">Peptidase M1 leukotriene A4 hydrolase/aminopeptidase C-terminal domain-containing protein</fullName>
    </recommendedName>
</protein>